<name>A0A212KJY0_9PROT</name>
<dbReference type="InterPro" id="IPR039418">
    <property type="entry name" value="LexA-like"/>
</dbReference>
<keyword evidence="3" id="KW-0804">Transcription</keyword>
<dbReference type="Pfam" id="PF00717">
    <property type="entry name" value="Peptidase_S24"/>
    <property type="match status" value="1"/>
</dbReference>
<evidence type="ECO:0000256" key="3">
    <source>
        <dbReference type="ARBA" id="ARBA00023163"/>
    </source>
</evidence>
<protein>
    <submittedName>
        <fullName evidence="5">Phage repressor</fullName>
    </submittedName>
</protein>
<dbReference type="InterPro" id="IPR036286">
    <property type="entry name" value="LexA/Signal_pep-like_sf"/>
</dbReference>
<keyword evidence="1" id="KW-0805">Transcription regulation</keyword>
<evidence type="ECO:0000313" key="5">
    <source>
        <dbReference type="EMBL" id="SBW11961.1"/>
    </source>
</evidence>
<evidence type="ECO:0000256" key="1">
    <source>
        <dbReference type="ARBA" id="ARBA00023015"/>
    </source>
</evidence>
<dbReference type="Gene3D" id="2.10.109.10">
    <property type="entry name" value="Umud Fragment, subunit A"/>
    <property type="match status" value="1"/>
</dbReference>
<proteinExistence type="predicted"/>
<reference evidence="5" key="1">
    <citation type="submission" date="2016-04" db="EMBL/GenBank/DDBJ databases">
        <authorList>
            <person name="Evans L.H."/>
            <person name="Alamgir A."/>
            <person name="Owens N."/>
            <person name="Weber N.D."/>
            <person name="Virtaneva K."/>
            <person name="Barbian K."/>
            <person name="Babar A."/>
            <person name="Rosenke K."/>
        </authorList>
    </citation>
    <scope>NUCLEOTIDE SEQUENCE</scope>
    <source>
        <strain evidence="5">86</strain>
    </source>
</reference>
<dbReference type="AlphaFoldDB" id="A0A212KJY0"/>
<dbReference type="PANTHER" id="PTHR40661">
    <property type="match status" value="1"/>
</dbReference>
<dbReference type="InterPro" id="IPR015927">
    <property type="entry name" value="Peptidase_S24_S26A/B/C"/>
</dbReference>
<feature type="domain" description="Peptidase S24/S26A/S26B/S26C" evidence="4">
    <location>
        <begin position="21"/>
        <end position="146"/>
    </location>
</feature>
<dbReference type="PANTHER" id="PTHR40661:SF3">
    <property type="entry name" value="FELS-1 PROPHAGE TRANSCRIPTIONAL REGULATOR"/>
    <property type="match status" value="1"/>
</dbReference>
<accession>A0A212KJY0</accession>
<keyword evidence="2" id="KW-0238">DNA-binding</keyword>
<dbReference type="CDD" id="cd06529">
    <property type="entry name" value="S24_LexA-like"/>
    <property type="match status" value="1"/>
</dbReference>
<dbReference type="SUPFAM" id="SSF51306">
    <property type="entry name" value="LexA/Signal peptidase"/>
    <property type="match status" value="1"/>
</dbReference>
<dbReference type="GO" id="GO:0003677">
    <property type="term" value="F:DNA binding"/>
    <property type="evidence" value="ECO:0007669"/>
    <property type="project" value="UniProtKB-KW"/>
</dbReference>
<evidence type="ECO:0000256" key="2">
    <source>
        <dbReference type="ARBA" id="ARBA00023125"/>
    </source>
</evidence>
<gene>
    <name evidence="5" type="ORF">KL86APRO_20373</name>
</gene>
<dbReference type="EMBL" id="FLUO01000002">
    <property type="protein sequence ID" value="SBW11961.1"/>
    <property type="molecule type" value="Genomic_DNA"/>
</dbReference>
<evidence type="ECO:0000259" key="4">
    <source>
        <dbReference type="Pfam" id="PF00717"/>
    </source>
</evidence>
<organism evidence="5">
    <name type="scientific">uncultured Alphaproteobacteria bacterium</name>
    <dbReference type="NCBI Taxonomy" id="91750"/>
    <lineage>
        <taxon>Bacteria</taxon>
        <taxon>Pseudomonadati</taxon>
        <taxon>Pseudomonadota</taxon>
        <taxon>Alphaproteobacteria</taxon>
        <taxon>environmental samples</taxon>
    </lineage>
</organism>
<sequence length="152" mass="16626">MRHDDLVATIRPAGPQSRGVPIYDAALSLGHGRLNGDAPIVGYLDLPDEYVRDVLHAPPGQVIVAYSSGDSMSPTIKDHDLVLINTAADTFSRDDLYAFSFKEEGYIKRLQRAGDAVVVHSDNPAYTDWSITGAELRELRVIGRVVGIIQRP</sequence>